<evidence type="ECO:0000313" key="9">
    <source>
        <dbReference type="EMBL" id="CAK7337108.1"/>
    </source>
</evidence>
<proteinExistence type="predicted"/>
<dbReference type="PANTHER" id="PTHR10634">
    <property type="entry name" value="AN1-TYPE ZINC FINGER PROTEIN"/>
    <property type="match status" value="1"/>
</dbReference>
<dbReference type="Gene3D" id="4.10.1110.10">
    <property type="entry name" value="AN1-like Zinc finger"/>
    <property type="match status" value="1"/>
</dbReference>
<feature type="compositionally biased region" description="Low complexity" evidence="6">
    <location>
        <begin position="65"/>
        <end position="75"/>
    </location>
</feature>
<feature type="compositionally biased region" description="Basic and acidic residues" evidence="6">
    <location>
        <begin position="53"/>
        <end position="64"/>
    </location>
</feature>
<evidence type="ECO:0000256" key="3">
    <source>
        <dbReference type="ARBA" id="ARBA00022771"/>
    </source>
</evidence>
<dbReference type="GO" id="GO:0008270">
    <property type="term" value="F:zinc ion binding"/>
    <property type="evidence" value="ECO:0007669"/>
    <property type="project" value="UniProtKB-KW"/>
</dbReference>
<dbReference type="PANTHER" id="PTHR10634:SF124">
    <property type="entry name" value="ZINC FINGER A20 AND AN1 DOMAIN-CONTAINING STRESS-ASSOCIATED PROTEIN 8-RELATED"/>
    <property type="match status" value="1"/>
</dbReference>
<keyword evidence="10" id="KW-1185">Reference proteome</keyword>
<dbReference type="Proteomes" id="UP001314170">
    <property type="component" value="Unassembled WGS sequence"/>
</dbReference>
<dbReference type="InterPro" id="IPR050652">
    <property type="entry name" value="AN1_A20_ZnFinger"/>
</dbReference>
<reference evidence="9 10" key="1">
    <citation type="submission" date="2024-01" db="EMBL/GenBank/DDBJ databases">
        <authorList>
            <person name="Waweru B."/>
        </authorList>
    </citation>
    <scope>NUCLEOTIDE SEQUENCE [LARGE SCALE GENOMIC DNA]</scope>
</reference>
<evidence type="ECO:0000256" key="2">
    <source>
        <dbReference type="ARBA" id="ARBA00022723"/>
    </source>
</evidence>
<organism evidence="9 10">
    <name type="scientific">Dovyalis caffra</name>
    <dbReference type="NCBI Taxonomy" id="77055"/>
    <lineage>
        <taxon>Eukaryota</taxon>
        <taxon>Viridiplantae</taxon>
        <taxon>Streptophyta</taxon>
        <taxon>Embryophyta</taxon>
        <taxon>Tracheophyta</taxon>
        <taxon>Spermatophyta</taxon>
        <taxon>Magnoliopsida</taxon>
        <taxon>eudicotyledons</taxon>
        <taxon>Gunneridae</taxon>
        <taxon>Pentapetalae</taxon>
        <taxon>rosids</taxon>
        <taxon>fabids</taxon>
        <taxon>Malpighiales</taxon>
        <taxon>Salicaceae</taxon>
        <taxon>Flacourtieae</taxon>
        <taxon>Dovyalis</taxon>
    </lineage>
</organism>
<keyword evidence="2" id="KW-0479">Metal-binding</keyword>
<dbReference type="InterPro" id="IPR035896">
    <property type="entry name" value="AN1-like_Znf"/>
</dbReference>
<accession>A0AAV1RNX8</accession>
<name>A0AAV1RNX8_9ROSI</name>
<keyword evidence="4" id="KW-0862">Zinc</keyword>
<dbReference type="Pfam" id="PF01754">
    <property type="entry name" value="zf-A20"/>
    <property type="match status" value="1"/>
</dbReference>
<dbReference type="SMART" id="SM00154">
    <property type="entry name" value="ZnF_AN1"/>
    <property type="match status" value="1"/>
</dbReference>
<evidence type="ECO:0000256" key="1">
    <source>
        <dbReference type="ARBA" id="ARBA00003732"/>
    </source>
</evidence>
<evidence type="ECO:0000259" key="7">
    <source>
        <dbReference type="PROSITE" id="PS51036"/>
    </source>
</evidence>
<dbReference type="SUPFAM" id="SSF57716">
    <property type="entry name" value="Glucocorticoid receptor-like (DNA-binding domain)"/>
    <property type="match status" value="1"/>
</dbReference>
<dbReference type="PROSITE" id="PS51036">
    <property type="entry name" value="ZF_A20"/>
    <property type="match status" value="1"/>
</dbReference>
<feature type="region of interest" description="Disordered" evidence="6">
    <location>
        <begin position="53"/>
        <end position="75"/>
    </location>
</feature>
<dbReference type="SUPFAM" id="SSF118310">
    <property type="entry name" value="AN1-like Zinc finger"/>
    <property type="match status" value="1"/>
</dbReference>
<dbReference type="EMBL" id="CAWUPB010001010">
    <property type="protein sequence ID" value="CAK7337108.1"/>
    <property type="molecule type" value="Genomic_DNA"/>
</dbReference>
<keyword evidence="3 5" id="KW-0863">Zinc-finger</keyword>
<protein>
    <submittedName>
        <fullName evidence="9">Uncharacterized protein</fullName>
    </submittedName>
</protein>
<feature type="domain" description="A20-type" evidence="7">
    <location>
        <begin position="6"/>
        <end position="40"/>
    </location>
</feature>
<dbReference type="PROSITE" id="PS51039">
    <property type="entry name" value="ZF_AN1"/>
    <property type="match status" value="1"/>
</dbReference>
<comment type="caution">
    <text evidence="9">The sequence shown here is derived from an EMBL/GenBank/DDBJ whole genome shotgun (WGS) entry which is preliminary data.</text>
</comment>
<gene>
    <name evidence="9" type="ORF">DCAF_LOCUS12135</name>
</gene>
<dbReference type="Pfam" id="PF01428">
    <property type="entry name" value="zf-AN1"/>
    <property type="match status" value="1"/>
</dbReference>
<dbReference type="InterPro" id="IPR002653">
    <property type="entry name" value="Znf_A20"/>
</dbReference>
<dbReference type="SMART" id="SM00259">
    <property type="entry name" value="ZnF_A20"/>
    <property type="match status" value="1"/>
</dbReference>
<dbReference type="AlphaFoldDB" id="A0AAV1RNX8"/>
<evidence type="ECO:0000256" key="5">
    <source>
        <dbReference type="PROSITE-ProRule" id="PRU00449"/>
    </source>
</evidence>
<dbReference type="InterPro" id="IPR000058">
    <property type="entry name" value="Znf_AN1"/>
</dbReference>
<comment type="function">
    <text evidence="1">May be involved in environmental stress response.</text>
</comment>
<feature type="domain" description="AN1-type" evidence="8">
    <location>
        <begin position="78"/>
        <end position="124"/>
    </location>
</feature>
<evidence type="ECO:0000259" key="8">
    <source>
        <dbReference type="PROSITE" id="PS51039"/>
    </source>
</evidence>
<dbReference type="GO" id="GO:0003677">
    <property type="term" value="F:DNA binding"/>
    <property type="evidence" value="ECO:0007669"/>
    <property type="project" value="InterPro"/>
</dbReference>
<sequence length="260" mass="28801">MASTDSSTPPLCAKGCGFFGCPENKNLCSKCYKDYLKEEVKLSELVITPSADDKNPAVVSDEKSPTTNATATATASSSTRKTRCENCNKKVGLTGFNCRCGKIFCGMHRHAEEHSCTFDFKTHGRQERIDGFTRQLDSGLLCVLRVAASLALQRTKICVQIVTKTISKKWQLLRLPKNSLNLSSVPHQLMIRALSMRIDANAATRKLDCRGPSASVGIIDMPRNHCCIFDFKTLERQNLAKQLVVINLMLESDVVFEFSN</sequence>
<evidence type="ECO:0000256" key="6">
    <source>
        <dbReference type="SAM" id="MobiDB-lite"/>
    </source>
</evidence>
<evidence type="ECO:0000313" key="10">
    <source>
        <dbReference type="Proteomes" id="UP001314170"/>
    </source>
</evidence>
<evidence type="ECO:0000256" key="4">
    <source>
        <dbReference type="ARBA" id="ARBA00022833"/>
    </source>
</evidence>